<dbReference type="Proteomes" id="UP000887565">
    <property type="component" value="Unplaced"/>
</dbReference>
<feature type="binding site" evidence="15">
    <location>
        <begin position="350"/>
        <end position="353"/>
    </location>
    <ligand>
        <name>GTP</name>
        <dbReference type="ChEBI" id="CHEBI:37565"/>
    </ligand>
</feature>
<keyword evidence="6 15" id="KW-0547">Nucleotide-binding</keyword>
<accession>A0A915KY54</accession>
<evidence type="ECO:0000256" key="5">
    <source>
        <dbReference type="ARBA" id="ARBA00022707"/>
    </source>
</evidence>
<evidence type="ECO:0000256" key="15">
    <source>
        <dbReference type="PIRSR" id="PIRSR606689-1"/>
    </source>
</evidence>
<keyword evidence="10 15" id="KW-0342">GTP-binding</keyword>
<dbReference type="PRINTS" id="PR00328">
    <property type="entry name" value="SAR1GTPBP"/>
</dbReference>
<feature type="binding site" evidence="16">
    <location>
        <position position="270"/>
    </location>
    <ligand>
        <name>Mg(2+)</name>
        <dbReference type="ChEBI" id="CHEBI:18420"/>
    </ligand>
</feature>
<proteinExistence type="inferred from homology"/>
<dbReference type="NCBIfam" id="TIGR00231">
    <property type="entry name" value="small_GTP"/>
    <property type="match status" value="1"/>
</dbReference>
<keyword evidence="5" id="KW-0519">Myristate</keyword>
<dbReference type="SMART" id="SM00353">
    <property type="entry name" value="HLH"/>
    <property type="match status" value="1"/>
</dbReference>
<keyword evidence="4" id="KW-0813">Transport</keyword>
<dbReference type="GO" id="GO:0000139">
    <property type="term" value="C:Golgi membrane"/>
    <property type="evidence" value="ECO:0007669"/>
    <property type="project" value="UniProtKB-SubCell"/>
</dbReference>
<protein>
    <recommendedName>
        <fullName evidence="14">ADP-ribosylation factor 1-like 2</fullName>
        <ecNumber evidence="3">3.6.5.2</ecNumber>
    </recommendedName>
</protein>
<dbReference type="PROSITE" id="PS51417">
    <property type="entry name" value="ARF"/>
    <property type="match status" value="1"/>
</dbReference>
<sequence>MSSTSFNQNIEEEDDDDFSGEDNSSQSDVGSSTDRKKRVHLKCEKLRREAIKNGYKDLKNLLPNEVAPLGFKMTNASILYRAVDYLRELTQTDEQQKEEIKNLKSQLVALQLICQNYEHLSVEQEHSTVSGHNHSLSTLKYTMFTNLMDELYKSFDSTVSTDNYEVLTRSLLSWLEQQIDFQVRRSFDLWIFKIMRKMCAKYLNSFDTTKALILDLNLFMYDCTFQLSTWLGLSKKEAQVLVIGLDNSGKSTILNHLKPVEAKATDVVPTVGFNVERIQSKSLSITAFDMSGQGRYRNLWESYYKQAHGVVFVVDSSDRMRMVVARDELDELMRNPDFQRRRVPILIFANKMDDRHAMSAIEVSEVLGERDDQLFDLWGKIYQL</sequence>
<dbReference type="GO" id="GO:0003925">
    <property type="term" value="F:G protein activity"/>
    <property type="evidence" value="ECO:0007669"/>
    <property type="project" value="UniProtKB-EC"/>
</dbReference>
<evidence type="ECO:0000313" key="20">
    <source>
        <dbReference type="Proteomes" id="UP000887565"/>
    </source>
</evidence>
<dbReference type="GO" id="GO:0016192">
    <property type="term" value="P:vesicle-mediated transport"/>
    <property type="evidence" value="ECO:0007669"/>
    <property type="project" value="UniProtKB-KW"/>
</dbReference>
<evidence type="ECO:0000313" key="21">
    <source>
        <dbReference type="WBParaSite" id="nRc.2.0.1.t43877-RA"/>
    </source>
</evidence>
<feature type="region of interest" description="Disordered" evidence="18">
    <location>
        <begin position="1"/>
        <end position="38"/>
    </location>
</feature>
<dbReference type="Pfam" id="PF00010">
    <property type="entry name" value="HLH"/>
    <property type="match status" value="1"/>
</dbReference>
<organism evidence="20 21">
    <name type="scientific">Romanomermis culicivorax</name>
    <name type="common">Nematode worm</name>
    <dbReference type="NCBI Taxonomy" id="13658"/>
    <lineage>
        <taxon>Eukaryota</taxon>
        <taxon>Metazoa</taxon>
        <taxon>Ecdysozoa</taxon>
        <taxon>Nematoda</taxon>
        <taxon>Enoplea</taxon>
        <taxon>Dorylaimia</taxon>
        <taxon>Mermithida</taxon>
        <taxon>Mermithoidea</taxon>
        <taxon>Mermithidae</taxon>
        <taxon>Romanomermis</taxon>
    </lineage>
</organism>
<keyword evidence="7" id="KW-0931">ER-Golgi transport</keyword>
<feature type="binding site" evidence="15">
    <location>
        <begin position="244"/>
        <end position="251"/>
    </location>
    <ligand>
        <name>GTP</name>
        <dbReference type="ChEBI" id="CHEBI:37565"/>
    </ligand>
</feature>
<evidence type="ECO:0000256" key="13">
    <source>
        <dbReference type="ARBA" id="ARBA00054500"/>
    </source>
</evidence>
<comment type="subcellular location">
    <subcellularLocation>
        <location evidence="1">Golgi apparatus membrane</location>
        <topology evidence="1">Lipid-anchor</topology>
        <orientation evidence="1">Cytoplasmic side</orientation>
    </subcellularLocation>
</comment>
<comment type="similarity">
    <text evidence="2">Belongs to the small GTPase superfamily. Arf family.</text>
</comment>
<dbReference type="Gene3D" id="4.10.280.10">
    <property type="entry name" value="Helix-loop-helix DNA-binding domain"/>
    <property type="match status" value="1"/>
</dbReference>
<dbReference type="PROSITE" id="PS50888">
    <property type="entry name" value="BHLH"/>
    <property type="match status" value="1"/>
</dbReference>
<evidence type="ECO:0000256" key="2">
    <source>
        <dbReference type="ARBA" id="ARBA00010290"/>
    </source>
</evidence>
<dbReference type="PANTHER" id="PTHR11711">
    <property type="entry name" value="ADP RIBOSYLATION FACTOR-RELATED"/>
    <property type="match status" value="1"/>
</dbReference>
<evidence type="ECO:0000256" key="1">
    <source>
        <dbReference type="ARBA" id="ARBA00004444"/>
    </source>
</evidence>
<dbReference type="SUPFAM" id="SSF47459">
    <property type="entry name" value="HLH, helix-loop-helix DNA-binding domain"/>
    <property type="match status" value="1"/>
</dbReference>
<keyword evidence="16" id="KW-0460">Magnesium</keyword>
<name>A0A915KY54_ROMCU</name>
<comment type="function">
    <text evidence="13">Small GTPase involved in protein trafficking between different compartments. Modulates vesicle budding and uncoating within the Golgi complex. In its GTP-bound form, triggers the recruitment of coatomer proteins to the Golgi membrane. The hydrolysis of ARF1-bound GTP, which is mediated by ARFGAPs proteins, is required for dissociation of coat proteins from Golgi membranes and vesicles. Involved in endoplasmic reticulum dynamics during embryogenesis. Also required for adult germline function. Plays a role in cell shedding during embryogenesis probably by promoting the endocytosis of cell adhesion molecules. During neurogenesis, involved in cell autonomous Q.p neuroblast asymmetric divisions that generate one precursor cell and one apoptotic cell, probably by controlling endocytosis. Plays a role in maintaining mitochondrial morphology.</text>
</comment>
<evidence type="ECO:0000256" key="6">
    <source>
        <dbReference type="ARBA" id="ARBA00022741"/>
    </source>
</evidence>
<dbReference type="Pfam" id="PF00025">
    <property type="entry name" value="Arf"/>
    <property type="match status" value="1"/>
</dbReference>
<keyword evidence="8" id="KW-0653">Protein transport</keyword>
<reference evidence="21" key="1">
    <citation type="submission" date="2022-11" db="UniProtKB">
        <authorList>
            <consortium name="WormBaseParasite"/>
        </authorList>
    </citation>
    <scope>IDENTIFICATION</scope>
</reference>
<evidence type="ECO:0000256" key="9">
    <source>
        <dbReference type="ARBA" id="ARBA00023034"/>
    </source>
</evidence>
<dbReference type="GO" id="GO:0005525">
    <property type="term" value="F:GTP binding"/>
    <property type="evidence" value="ECO:0007669"/>
    <property type="project" value="UniProtKB-KW"/>
</dbReference>
<dbReference type="InterPro" id="IPR006689">
    <property type="entry name" value="Small_GTPase_ARF/SAR"/>
</dbReference>
<evidence type="ECO:0000256" key="3">
    <source>
        <dbReference type="ARBA" id="ARBA00011984"/>
    </source>
</evidence>
<keyword evidence="17" id="KW-0175">Coiled coil</keyword>
<dbReference type="InterPro" id="IPR005225">
    <property type="entry name" value="Small_GTP-bd"/>
</dbReference>
<dbReference type="AlphaFoldDB" id="A0A915KY54"/>
<evidence type="ECO:0000256" key="4">
    <source>
        <dbReference type="ARBA" id="ARBA00022448"/>
    </source>
</evidence>
<dbReference type="SMART" id="SM00178">
    <property type="entry name" value="SAR"/>
    <property type="match status" value="1"/>
</dbReference>
<evidence type="ECO:0000256" key="7">
    <source>
        <dbReference type="ARBA" id="ARBA00022892"/>
    </source>
</evidence>
<evidence type="ECO:0000256" key="18">
    <source>
        <dbReference type="SAM" id="MobiDB-lite"/>
    </source>
</evidence>
<dbReference type="GO" id="GO:0046872">
    <property type="term" value="F:metal ion binding"/>
    <property type="evidence" value="ECO:0007669"/>
    <property type="project" value="UniProtKB-KW"/>
</dbReference>
<evidence type="ECO:0000256" key="8">
    <source>
        <dbReference type="ARBA" id="ARBA00022927"/>
    </source>
</evidence>
<feature type="compositionally biased region" description="Acidic residues" evidence="18">
    <location>
        <begin position="10"/>
        <end position="20"/>
    </location>
</feature>
<dbReference type="InterPro" id="IPR024156">
    <property type="entry name" value="Small_GTPase_ARF"/>
</dbReference>
<evidence type="ECO:0000256" key="10">
    <source>
        <dbReference type="ARBA" id="ARBA00023134"/>
    </source>
</evidence>
<dbReference type="FunFam" id="3.40.50.300:FF:003500">
    <property type="entry name" value="ADP-ribosylation factor 1"/>
    <property type="match status" value="1"/>
</dbReference>
<comment type="catalytic activity">
    <reaction evidence="12">
        <text>GTP + H2O = GDP + phosphate + H(+)</text>
        <dbReference type="Rhea" id="RHEA:19669"/>
        <dbReference type="ChEBI" id="CHEBI:15377"/>
        <dbReference type="ChEBI" id="CHEBI:15378"/>
        <dbReference type="ChEBI" id="CHEBI:37565"/>
        <dbReference type="ChEBI" id="CHEBI:43474"/>
        <dbReference type="ChEBI" id="CHEBI:58189"/>
        <dbReference type="EC" id="3.6.5.2"/>
    </reaction>
</comment>
<feature type="binding site" evidence="16">
    <location>
        <position position="251"/>
    </location>
    <ligand>
        <name>Mg(2+)</name>
        <dbReference type="ChEBI" id="CHEBI:18420"/>
    </ligand>
</feature>
<dbReference type="GO" id="GO:0015031">
    <property type="term" value="P:protein transport"/>
    <property type="evidence" value="ECO:0007669"/>
    <property type="project" value="UniProtKB-KW"/>
</dbReference>
<dbReference type="Gene3D" id="3.40.50.300">
    <property type="entry name" value="P-loop containing nucleotide triphosphate hydrolases"/>
    <property type="match status" value="1"/>
</dbReference>
<dbReference type="SUPFAM" id="SSF52540">
    <property type="entry name" value="P-loop containing nucleoside triphosphate hydrolases"/>
    <property type="match status" value="1"/>
</dbReference>
<dbReference type="InterPro" id="IPR011598">
    <property type="entry name" value="bHLH_dom"/>
</dbReference>
<keyword evidence="11" id="KW-0449">Lipoprotein</keyword>
<dbReference type="EC" id="3.6.5.2" evidence="3"/>
<evidence type="ECO:0000259" key="19">
    <source>
        <dbReference type="PROSITE" id="PS50888"/>
    </source>
</evidence>
<keyword evidence="20" id="KW-1185">Reference proteome</keyword>
<evidence type="ECO:0000256" key="16">
    <source>
        <dbReference type="PIRSR" id="PIRSR606689-2"/>
    </source>
</evidence>
<dbReference type="GO" id="GO:0046983">
    <property type="term" value="F:protein dimerization activity"/>
    <property type="evidence" value="ECO:0007669"/>
    <property type="project" value="InterPro"/>
</dbReference>
<evidence type="ECO:0000256" key="11">
    <source>
        <dbReference type="ARBA" id="ARBA00023288"/>
    </source>
</evidence>
<feature type="compositionally biased region" description="Polar residues" evidence="18">
    <location>
        <begin position="21"/>
        <end position="32"/>
    </location>
</feature>
<keyword evidence="16" id="KW-0479">Metal-binding</keyword>
<dbReference type="SMART" id="SM00177">
    <property type="entry name" value="ARF"/>
    <property type="match status" value="1"/>
</dbReference>
<dbReference type="InterPro" id="IPR027417">
    <property type="entry name" value="P-loop_NTPase"/>
</dbReference>
<feature type="domain" description="BHLH" evidence="19">
    <location>
        <begin position="35"/>
        <end position="89"/>
    </location>
</feature>
<evidence type="ECO:0000256" key="14">
    <source>
        <dbReference type="ARBA" id="ARBA00072176"/>
    </source>
</evidence>
<dbReference type="InterPro" id="IPR036638">
    <property type="entry name" value="HLH_DNA-bd_sf"/>
</dbReference>
<evidence type="ECO:0000256" key="17">
    <source>
        <dbReference type="SAM" id="Coils"/>
    </source>
</evidence>
<feature type="coiled-coil region" evidence="17">
    <location>
        <begin position="86"/>
        <end position="120"/>
    </location>
</feature>
<keyword evidence="9" id="KW-0333">Golgi apparatus</keyword>
<dbReference type="WBParaSite" id="nRc.2.0.1.t43877-RA">
    <property type="protein sequence ID" value="nRc.2.0.1.t43877-RA"/>
    <property type="gene ID" value="nRc.2.0.1.g43877"/>
</dbReference>
<evidence type="ECO:0000256" key="12">
    <source>
        <dbReference type="ARBA" id="ARBA00048098"/>
    </source>
</evidence>
<feature type="binding site" evidence="15">
    <location>
        <position position="292"/>
    </location>
    <ligand>
        <name>GTP</name>
        <dbReference type="ChEBI" id="CHEBI:37565"/>
    </ligand>
</feature>